<accession>A0A9N9DJ45</accession>
<reference evidence="2" key="1">
    <citation type="submission" date="2021-06" db="EMBL/GenBank/DDBJ databases">
        <authorList>
            <person name="Kallberg Y."/>
            <person name="Tangrot J."/>
            <person name="Rosling A."/>
        </authorList>
    </citation>
    <scope>NUCLEOTIDE SEQUENCE</scope>
    <source>
        <strain evidence="2">MT106</strain>
    </source>
</reference>
<dbReference type="EMBL" id="CAJVPL010003690">
    <property type="protein sequence ID" value="CAG8636912.1"/>
    <property type="molecule type" value="Genomic_DNA"/>
</dbReference>
<name>A0A9N9DJ45_9GLOM</name>
<keyword evidence="3" id="KW-1185">Reference proteome</keyword>
<evidence type="ECO:0000256" key="1">
    <source>
        <dbReference type="SAM" id="Coils"/>
    </source>
</evidence>
<evidence type="ECO:0000313" key="2">
    <source>
        <dbReference type="EMBL" id="CAG8636912.1"/>
    </source>
</evidence>
<gene>
    <name evidence="2" type="ORF">AGERDE_LOCUS10789</name>
</gene>
<comment type="caution">
    <text evidence="2">The sequence shown here is derived from an EMBL/GenBank/DDBJ whole genome shotgun (WGS) entry which is preliminary data.</text>
</comment>
<keyword evidence="1" id="KW-0175">Coiled coil</keyword>
<evidence type="ECO:0000313" key="3">
    <source>
        <dbReference type="Proteomes" id="UP000789831"/>
    </source>
</evidence>
<feature type="coiled-coil region" evidence="1">
    <location>
        <begin position="4"/>
        <end position="31"/>
    </location>
</feature>
<proteinExistence type="predicted"/>
<dbReference type="Proteomes" id="UP000789831">
    <property type="component" value="Unassembled WGS sequence"/>
</dbReference>
<dbReference type="OrthoDB" id="2405412at2759"/>
<protein>
    <submittedName>
        <fullName evidence="2">3081_t:CDS:1</fullName>
    </submittedName>
</protein>
<sequence length="656" mass="74619">MATIEKIERELQEAKRELAKAENELKVQLRDLGVGGHRVERKRRKVELKQILQDLKFGEINQVVQKAATNLFVERVAALEAAYEILSINRYGRESKQSQDTCFGLCFGGCGIGKTELVTQFCMKMIAENEATLVLDLDNERHVFNRNACREDQWLGLSLAAAYCGGKSTKLSAFINMLRDTYGEESLECFNEATEVLESVVNHYRKWKNVEGTIRLVVWKDDYQIEMEKFSDPQINIIQNIGSYNNSRAFEQNVVLVPILSGTYGGDVNRTILGSRYSARILSTPPLSFDASVQILGISKDVLAQSSFKLNILISDIGGVARLLMDLRRMGDFSTPLEERDVDKLGSLMVNRVSECYSMVAPKGQQGITTLPKSALSELLRCIITGTSVSEGTQLPETKITFLDLNRYGIFHYNLLPNGRFLITMPYILLWKFNNEVSILPPDLLTFPCRQWTWQDFERLEAYLETLRAGRGTTIKEQFPYAYANADVLECPIEPWQQMSVERETVQCVPRTEKVIWSDAHLLRMHRDNVPILSPVIFLCHTGNPVIDSHSCRKSESGYVALLKQTKHSAPDSRGKVHASELIRWYSNAVEKFSDTSIFKAMVFIFFTNRVLSEVDRKKALAQCPNLIIICRDNLEKYISGTFLFRGLVDEEYRNV</sequence>
<organism evidence="2 3">
    <name type="scientific">Ambispora gerdemannii</name>
    <dbReference type="NCBI Taxonomy" id="144530"/>
    <lineage>
        <taxon>Eukaryota</taxon>
        <taxon>Fungi</taxon>
        <taxon>Fungi incertae sedis</taxon>
        <taxon>Mucoromycota</taxon>
        <taxon>Glomeromycotina</taxon>
        <taxon>Glomeromycetes</taxon>
        <taxon>Archaeosporales</taxon>
        <taxon>Ambisporaceae</taxon>
        <taxon>Ambispora</taxon>
    </lineage>
</organism>
<dbReference type="AlphaFoldDB" id="A0A9N9DJ45"/>